<keyword evidence="5" id="KW-1185">Reference proteome</keyword>
<dbReference type="OrthoDB" id="408631at2759"/>
<dbReference type="InterPro" id="IPR002168">
    <property type="entry name" value="Lipase_GDXG_HIS_AS"/>
</dbReference>
<dbReference type="PANTHER" id="PTHR23024:SF113">
    <property type="entry name" value="CARBOXYLESTERASE 8-RELATED"/>
    <property type="match status" value="1"/>
</dbReference>
<dbReference type="InterPro" id="IPR050466">
    <property type="entry name" value="Carboxylest/Gibb_receptor"/>
</dbReference>
<dbReference type="InterPro" id="IPR029058">
    <property type="entry name" value="AB_hydrolase_fold"/>
</dbReference>
<dbReference type="PROSITE" id="PS01173">
    <property type="entry name" value="LIPASE_GDXG_HIS"/>
    <property type="match status" value="1"/>
</dbReference>
<accession>A0A7J6W4F5</accession>
<evidence type="ECO:0000313" key="5">
    <source>
        <dbReference type="Proteomes" id="UP000554482"/>
    </source>
</evidence>
<dbReference type="PANTHER" id="PTHR23024">
    <property type="entry name" value="ARYLACETAMIDE DEACETYLASE"/>
    <property type="match status" value="1"/>
</dbReference>
<sequence length="341" mass="38006">MADQNPTSSVTIDPYKHINISLNPDGSLTRPTKFPNIPPTNDDHQSSSPVISLDIPLNPSKKTWMRVFQPSNLSSNKKLPLIIYFHGGGFILYSASSFMFHESCVQMASKLPAIFVSVDYQLAPEHKLPSAYEDAVDALLWVKNLALNNGGGYMFYDFVDFSKCFIMGSSSGGNISYQAGLRALNIDLEPIKIIGIIMNQPFFGGVQRTESELRLVNDKIIPLVVSDLMWEFALPNGIDRDHEYCNPMVGSHHHDEIKRLPRCFVRGYGGDPLVDRQIEFVKMLEEHGACVLKHFIDDGFHSCDLFKPDKAHALWMDLKDFIYSSATTTGVGSNAVANSTL</sequence>
<feature type="domain" description="Alpha/beta hydrolase fold-3" evidence="3">
    <location>
        <begin position="82"/>
        <end position="303"/>
    </location>
</feature>
<dbReference type="AlphaFoldDB" id="A0A7J6W4F5"/>
<reference evidence="4 5" key="1">
    <citation type="submission" date="2020-06" db="EMBL/GenBank/DDBJ databases">
        <title>Transcriptomic and genomic resources for Thalictrum thalictroides and T. hernandezii: Facilitating candidate gene discovery in an emerging model plant lineage.</title>
        <authorList>
            <person name="Arias T."/>
            <person name="Riano-Pachon D.M."/>
            <person name="Di Stilio V.S."/>
        </authorList>
    </citation>
    <scope>NUCLEOTIDE SEQUENCE [LARGE SCALE GENOMIC DNA]</scope>
    <source>
        <strain evidence="5">cv. WT478/WT964</strain>
        <tissue evidence="4">Leaves</tissue>
    </source>
</reference>
<dbReference type="EMBL" id="JABWDY010021654">
    <property type="protein sequence ID" value="KAF5192256.1"/>
    <property type="molecule type" value="Genomic_DNA"/>
</dbReference>
<dbReference type="SUPFAM" id="SSF53474">
    <property type="entry name" value="alpha/beta-Hydrolases"/>
    <property type="match status" value="1"/>
</dbReference>
<keyword evidence="2" id="KW-0378">Hydrolase</keyword>
<evidence type="ECO:0000259" key="3">
    <source>
        <dbReference type="Pfam" id="PF07859"/>
    </source>
</evidence>
<protein>
    <submittedName>
        <fullName evidence="4">Carboxylesterase</fullName>
    </submittedName>
</protein>
<dbReference type="Gene3D" id="3.40.50.1820">
    <property type="entry name" value="alpha/beta hydrolase"/>
    <property type="match status" value="1"/>
</dbReference>
<comment type="caution">
    <text evidence="4">The sequence shown here is derived from an EMBL/GenBank/DDBJ whole genome shotgun (WGS) entry which is preliminary data.</text>
</comment>
<evidence type="ECO:0000256" key="1">
    <source>
        <dbReference type="ARBA" id="ARBA00010515"/>
    </source>
</evidence>
<organism evidence="4 5">
    <name type="scientific">Thalictrum thalictroides</name>
    <name type="common">Rue-anemone</name>
    <name type="synonym">Anemone thalictroides</name>
    <dbReference type="NCBI Taxonomy" id="46969"/>
    <lineage>
        <taxon>Eukaryota</taxon>
        <taxon>Viridiplantae</taxon>
        <taxon>Streptophyta</taxon>
        <taxon>Embryophyta</taxon>
        <taxon>Tracheophyta</taxon>
        <taxon>Spermatophyta</taxon>
        <taxon>Magnoliopsida</taxon>
        <taxon>Ranunculales</taxon>
        <taxon>Ranunculaceae</taxon>
        <taxon>Thalictroideae</taxon>
        <taxon>Thalictrum</taxon>
    </lineage>
</organism>
<evidence type="ECO:0000313" key="4">
    <source>
        <dbReference type="EMBL" id="KAF5192256.1"/>
    </source>
</evidence>
<dbReference type="InterPro" id="IPR013094">
    <property type="entry name" value="AB_hydrolase_3"/>
</dbReference>
<dbReference type="Proteomes" id="UP000554482">
    <property type="component" value="Unassembled WGS sequence"/>
</dbReference>
<dbReference type="Pfam" id="PF07859">
    <property type="entry name" value="Abhydrolase_3"/>
    <property type="match status" value="1"/>
</dbReference>
<dbReference type="GO" id="GO:0016787">
    <property type="term" value="F:hydrolase activity"/>
    <property type="evidence" value="ECO:0007669"/>
    <property type="project" value="UniProtKB-KW"/>
</dbReference>
<gene>
    <name evidence="4" type="ORF">FRX31_018157</name>
</gene>
<comment type="similarity">
    <text evidence="1">Belongs to the 'GDXG' lipolytic enzyme family.</text>
</comment>
<name>A0A7J6W4F5_THATH</name>
<evidence type="ECO:0000256" key="2">
    <source>
        <dbReference type="ARBA" id="ARBA00022801"/>
    </source>
</evidence>
<proteinExistence type="inferred from homology"/>